<dbReference type="EMBL" id="ML769978">
    <property type="protein sequence ID" value="KAE9385497.1"/>
    <property type="molecule type" value="Genomic_DNA"/>
</dbReference>
<reference evidence="1" key="1">
    <citation type="journal article" date="2019" name="Environ. Microbiol.">
        <title>Fungal ecological strategies reflected in gene transcription - a case study of two litter decomposers.</title>
        <authorList>
            <person name="Barbi F."/>
            <person name="Kohler A."/>
            <person name="Barry K."/>
            <person name="Baskaran P."/>
            <person name="Daum C."/>
            <person name="Fauchery L."/>
            <person name="Ihrmark K."/>
            <person name="Kuo A."/>
            <person name="LaButti K."/>
            <person name="Lipzen A."/>
            <person name="Morin E."/>
            <person name="Grigoriev I.V."/>
            <person name="Henrissat B."/>
            <person name="Lindahl B."/>
            <person name="Martin F."/>
        </authorList>
    </citation>
    <scope>NUCLEOTIDE SEQUENCE</scope>
    <source>
        <strain evidence="1">JB14</strain>
    </source>
</reference>
<protein>
    <submittedName>
        <fullName evidence="1">Uncharacterized protein</fullName>
    </submittedName>
</protein>
<name>A0A6A4GJD6_9AGAR</name>
<gene>
    <name evidence="1" type="ORF">BT96DRAFT_1006994</name>
</gene>
<accession>A0A6A4GJD6</accession>
<dbReference type="AlphaFoldDB" id="A0A6A4GJD6"/>
<keyword evidence="2" id="KW-1185">Reference proteome</keyword>
<evidence type="ECO:0000313" key="2">
    <source>
        <dbReference type="Proteomes" id="UP000799118"/>
    </source>
</evidence>
<sequence length="78" mass="8483">MKDLVVAFVDFSSNGMSEYILDNEEWAVIDGLVSALKTQLYFFNSNTPSIASIIPAMDAINEALATGIIDNNILSEPI</sequence>
<dbReference type="Proteomes" id="UP000799118">
    <property type="component" value="Unassembled WGS sequence"/>
</dbReference>
<dbReference type="OrthoDB" id="3359487at2759"/>
<organism evidence="1 2">
    <name type="scientific">Gymnopus androsaceus JB14</name>
    <dbReference type="NCBI Taxonomy" id="1447944"/>
    <lineage>
        <taxon>Eukaryota</taxon>
        <taxon>Fungi</taxon>
        <taxon>Dikarya</taxon>
        <taxon>Basidiomycota</taxon>
        <taxon>Agaricomycotina</taxon>
        <taxon>Agaricomycetes</taxon>
        <taxon>Agaricomycetidae</taxon>
        <taxon>Agaricales</taxon>
        <taxon>Marasmiineae</taxon>
        <taxon>Omphalotaceae</taxon>
        <taxon>Gymnopus</taxon>
    </lineage>
</organism>
<evidence type="ECO:0000313" key="1">
    <source>
        <dbReference type="EMBL" id="KAE9385497.1"/>
    </source>
</evidence>
<proteinExistence type="predicted"/>